<reference evidence="1 2" key="1">
    <citation type="submission" date="2019-04" db="EMBL/GenBank/DDBJ databases">
        <title>Streptomyces oryziradicis sp. nov., a novel actinomycete isolated from rhizosphere soil of rice (Oryza sativa L.).</title>
        <authorList>
            <person name="Li C."/>
        </authorList>
    </citation>
    <scope>NUCLEOTIDE SEQUENCE [LARGE SCALE GENOMIC DNA]</scope>
    <source>
        <strain evidence="1 2">NEAU-C40</strain>
    </source>
</reference>
<proteinExistence type="predicted"/>
<comment type="caution">
    <text evidence="1">The sequence shown here is derived from an EMBL/GenBank/DDBJ whole genome shotgun (WGS) entry which is preliminary data.</text>
</comment>
<dbReference type="AlphaFoldDB" id="A0A4U0SFH8"/>
<organism evidence="1 2">
    <name type="scientific">Actinacidiphila oryziradicis</name>
    <dbReference type="NCBI Taxonomy" id="2571141"/>
    <lineage>
        <taxon>Bacteria</taxon>
        <taxon>Bacillati</taxon>
        <taxon>Actinomycetota</taxon>
        <taxon>Actinomycetes</taxon>
        <taxon>Kitasatosporales</taxon>
        <taxon>Streptomycetaceae</taxon>
        <taxon>Actinacidiphila</taxon>
    </lineage>
</organism>
<dbReference type="Pfam" id="PF03069">
    <property type="entry name" value="FmdA_AmdA"/>
    <property type="match status" value="2"/>
</dbReference>
<sequence>MSFQLTNHLGRETAHHVFDRAIPAELIVAPGTEVSLAIRDGSNGQITPKTTPQDLHGLNFGLMDPLTGPIFVEGAEPGDALSVEILDIQLGDWGWSGILPDFGLLADRYPGPFLKIWDTTADEIEIGNGHRFDLQPMIGVIGVAPEQPGPHAATVPTVAGGNIDVKYTQKGSRVLLPVFAEGGLLSLGDAHALQGDGELNGTAIECEADILIKVDLVKGAGLIAPVIDTPPSSRVEERYRSFLGVGPDLWEAARSASSQAAVALAAALKMPEDEAYTLLGIFAELRIHEIVDQPNWVVGCMVPLRIFG</sequence>
<name>A0A4U0SFH8_9ACTN</name>
<protein>
    <submittedName>
        <fullName evidence="1">Acetamidase</fullName>
    </submittedName>
</protein>
<dbReference type="Gene3D" id="2.60.120.580">
    <property type="entry name" value="Acetamidase/Formamidase-like domains"/>
    <property type="match status" value="2"/>
</dbReference>
<accession>A0A4U0SFH8</accession>
<dbReference type="PANTHER" id="PTHR31891">
    <property type="entry name" value="FORMAMIDASE C869.04-RELATED"/>
    <property type="match status" value="1"/>
</dbReference>
<keyword evidence="2" id="KW-1185">Reference proteome</keyword>
<evidence type="ECO:0000313" key="2">
    <source>
        <dbReference type="Proteomes" id="UP000305778"/>
    </source>
</evidence>
<dbReference type="GO" id="GO:0016811">
    <property type="term" value="F:hydrolase activity, acting on carbon-nitrogen (but not peptide) bonds, in linear amides"/>
    <property type="evidence" value="ECO:0007669"/>
    <property type="project" value="InterPro"/>
</dbReference>
<dbReference type="InterPro" id="IPR004304">
    <property type="entry name" value="FmdA_AmdA"/>
</dbReference>
<evidence type="ECO:0000313" key="1">
    <source>
        <dbReference type="EMBL" id="TKA08226.1"/>
    </source>
</evidence>
<gene>
    <name evidence="1" type="ORF">FCI23_29600</name>
</gene>
<dbReference type="Proteomes" id="UP000305778">
    <property type="component" value="Unassembled WGS sequence"/>
</dbReference>
<dbReference type="RefSeq" id="WP_136727003.1">
    <property type="nucleotide sequence ID" value="NZ_SUMC01000033.1"/>
</dbReference>
<dbReference type="OrthoDB" id="9785236at2"/>
<dbReference type="EMBL" id="SUMC01000033">
    <property type="protein sequence ID" value="TKA08226.1"/>
    <property type="molecule type" value="Genomic_DNA"/>
</dbReference>
<dbReference type="PANTHER" id="PTHR31891:SF1">
    <property type="entry name" value="FORMAMIDASE C869.04-RELATED"/>
    <property type="match status" value="1"/>
</dbReference>
<dbReference type="SUPFAM" id="SSF141130">
    <property type="entry name" value="Acetamidase/Formamidase-like"/>
    <property type="match status" value="1"/>
</dbReference>
<dbReference type="Gene3D" id="3.10.28.20">
    <property type="entry name" value="Acetamidase/Formamidase-like domains"/>
    <property type="match status" value="1"/>
</dbReference>